<evidence type="ECO:0000313" key="1">
    <source>
        <dbReference type="EMBL" id="QUI24063.1"/>
    </source>
</evidence>
<dbReference type="KEGG" id="vpy:HZI73_17965"/>
<name>A0A8J8MMM9_9FIRM</name>
<gene>
    <name evidence="1" type="ORF">HZI73_17965</name>
</gene>
<accession>A0A8J8MMM9</accession>
<dbReference type="Proteomes" id="UP000683246">
    <property type="component" value="Chromosome"/>
</dbReference>
<proteinExistence type="predicted"/>
<organism evidence="1 2">
    <name type="scientific">Vallitalea pronyensis</name>
    <dbReference type="NCBI Taxonomy" id="1348613"/>
    <lineage>
        <taxon>Bacteria</taxon>
        <taxon>Bacillati</taxon>
        <taxon>Bacillota</taxon>
        <taxon>Clostridia</taxon>
        <taxon>Lachnospirales</taxon>
        <taxon>Vallitaleaceae</taxon>
        <taxon>Vallitalea</taxon>
    </lineage>
</organism>
<reference evidence="1" key="1">
    <citation type="submission" date="2020-07" db="EMBL/GenBank/DDBJ databases">
        <title>Vallitalea pronyensis genome.</title>
        <authorList>
            <person name="Postec A."/>
        </authorList>
    </citation>
    <scope>NUCLEOTIDE SEQUENCE</scope>
    <source>
        <strain evidence="1">FatNI3</strain>
    </source>
</reference>
<dbReference type="RefSeq" id="WP_212694755.1">
    <property type="nucleotide sequence ID" value="NZ_CP058649.1"/>
</dbReference>
<evidence type="ECO:0000313" key="2">
    <source>
        <dbReference type="Proteomes" id="UP000683246"/>
    </source>
</evidence>
<protein>
    <submittedName>
        <fullName evidence="1">Uncharacterized protein</fullName>
    </submittedName>
</protein>
<keyword evidence="2" id="KW-1185">Reference proteome</keyword>
<dbReference type="EMBL" id="CP058649">
    <property type="protein sequence ID" value="QUI24063.1"/>
    <property type="molecule type" value="Genomic_DNA"/>
</dbReference>
<dbReference type="AlphaFoldDB" id="A0A8J8MMM9"/>
<sequence>MNEFTVTDIIDEEMTSSMKSTNKEDLKMKLINMGIHIGSYKINFSINKSYKAIKKKLEHYHEVNHAMKEKDDKLIECGMYNFFV</sequence>